<name>A0A1L7N275_9CAUD</name>
<evidence type="ECO:0000313" key="1">
    <source>
        <dbReference type="EMBL" id="BAW19494.1"/>
    </source>
</evidence>
<dbReference type="Proteomes" id="UP000222950">
    <property type="component" value="Segment"/>
</dbReference>
<proteinExistence type="predicted"/>
<protein>
    <submittedName>
        <fullName evidence="1">Uncharacterized protein</fullName>
    </submittedName>
</protein>
<dbReference type="EMBL" id="AP017925">
    <property type="protein sequence ID" value="BAW19494.1"/>
    <property type="molecule type" value="Genomic_DNA"/>
</dbReference>
<sequence>MPKVLHTNDGIRESVTRPVVFDITRQIQEWTGLSAMTILFNGDTEAAIQPGSDIDGAPAFNNTASRELWRVNVREEHQTDRLLSTAVHQTEYPEFFFDQAIGVFLRPVYSPTILTLEFEYRSTDVNNARRWRDEIRARVSTNRDIRTHVINYSYLIPKEFMPLLEHIWTLREAQAGYGDDLETYLSNHFTQNVTKITNMGDQKGNERWAIAEQQGRIMGQFDFQELPDEPQKQGDTAAWRQTFSYRIYYDCPIATSADYPVLVHNQLIDQQYLMFQPKDDIQTFESRGSRSSVALGAFEVDQLAKPTIRSGIRLPEFHEFYPRSAPRYTLQVLSALIGIAVNPDGSTNRTIMNFNEIDENWEFRKEFIDHLKYDHNYLPKYGESLVNLTVYDGHMPLHQSMFYVDQDLNVVLNFDPDLRRTYYVRLSLLMDPFQLSQGARDRARNNADGLILIGAAVCPDVVKNKQLPQVLGNSNYISRIEGEKFFTALRQCTSTSCTGHLSDHATVQWNTVMILFIETHDKNRMDN</sequence>
<evidence type="ECO:0000313" key="2">
    <source>
        <dbReference type="Proteomes" id="UP000222950"/>
    </source>
</evidence>
<accession>A0A1L7N275</accession>
<organism evidence="1 2">
    <name type="scientific">Ralstonia phage RP31</name>
    <dbReference type="NCBI Taxonomy" id="1923890"/>
    <lineage>
        <taxon>Viruses</taxon>
        <taxon>Duplodnaviria</taxon>
        <taxon>Heunggongvirae</taxon>
        <taxon>Uroviricota</taxon>
        <taxon>Caudoviricetes</taxon>
        <taxon>Chimalliviridae</taxon>
        <taxon>Ripduovirus</taxon>
        <taxon>Ripduovirus RP12</taxon>
    </lineage>
</organism>
<reference evidence="1 2" key="1">
    <citation type="submission" date="2016-12" db="EMBL/GenBank/DDBJ databases">
        <title>Characterization of two jumbo phages RP12 and RP31 infecting the phytopathogen Ralstonia solanacearum.</title>
        <authorList>
            <person name="Kawasaki T."/>
            <person name="Yoshikawa G."/>
            <person name="Ogata H."/>
            <person name="Yamada T."/>
        </authorList>
    </citation>
    <scope>NUCLEOTIDE SEQUENCE [LARGE SCALE GENOMIC DNA]</scope>
    <source>
        <strain evidence="1 2">RP31</strain>
    </source>
</reference>